<comment type="similarity">
    <text evidence="4 19">Belongs to the CobS family.</text>
</comment>
<evidence type="ECO:0000256" key="6">
    <source>
        <dbReference type="ARBA" id="ARBA00015850"/>
    </source>
</evidence>
<dbReference type="PANTHER" id="PTHR34148">
    <property type="entry name" value="ADENOSYLCOBINAMIDE-GDP RIBAZOLETRANSFERASE"/>
    <property type="match status" value="1"/>
</dbReference>
<dbReference type="STRING" id="84035.SAMN05660742_103180"/>
<comment type="pathway">
    <text evidence="3 19">Cofactor biosynthesis; adenosylcobalamin biosynthesis; adenosylcobalamin from cob(II)yrinate a,c-diamide: step 7/7.</text>
</comment>
<sequence>MNAFFIGLQFLTRIKLRQQSEWSAEYFGKSVKFFPLIGAVLGLILAAAAYVFFVLLPIFNIYLPAHLTASMLLILSVVLTGGLHCDGFMDTMDGIFSGRERERMLEIMKDSCVGSNAVMAFVLFMLTKWSLLLDMSGGQLIVALFVMPIIARMAMVIGITLFPYARPEGMGKAFAVYANKKSLFYAAIFTFVFILPFGFSAIISMVGVFIFAILFGRYCTKILGGLTGDVYGALTELSELLVLCIFVLVVQIL</sequence>
<evidence type="ECO:0000256" key="19">
    <source>
        <dbReference type="HAMAP-Rule" id="MF_00719"/>
    </source>
</evidence>
<keyword evidence="10 19" id="KW-0812">Transmembrane</keyword>
<dbReference type="InterPro" id="IPR003805">
    <property type="entry name" value="CobS"/>
</dbReference>
<evidence type="ECO:0000256" key="17">
    <source>
        <dbReference type="ARBA" id="ARBA00048623"/>
    </source>
</evidence>
<dbReference type="RefSeq" id="WP_091829551.1">
    <property type="nucleotide sequence ID" value="NZ_FNZK01000003.1"/>
</dbReference>
<evidence type="ECO:0000256" key="1">
    <source>
        <dbReference type="ARBA" id="ARBA00001946"/>
    </source>
</evidence>
<keyword evidence="21" id="KW-1185">Reference proteome</keyword>
<dbReference type="UniPathway" id="UPA00148">
    <property type="reaction ID" value="UER00238"/>
</dbReference>
<dbReference type="GO" id="GO:0009236">
    <property type="term" value="P:cobalamin biosynthetic process"/>
    <property type="evidence" value="ECO:0007669"/>
    <property type="project" value="UniProtKB-UniRule"/>
</dbReference>
<dbReference type="EMBL" id="FNZK01000003">
    <property type="protein sequence ID" value="SEJ10629.1"/>
    <property type="molecule type" value="Genomic_DNA"/>
</dbReference>
<feature type="transmembrane region" description="Helical" evidence="19">
    <location>
        <begin position="138"/>
        <end position="162"/>
    </location>
</feature>
<comment type="cofactor">
    <cofactor evidence="1 19">
        <name>Mg(2+)</name>
        <dbReference type="ChEBI" id="CHEBI:18420"/>
    </cofactor>
</comment>
<evidence type="ECO:0000256" key="4">
    <source>
        <dbReference type="ARBA" id="ARBA00010561"/>
    </source>
</evidence>
<feature type="transmembrane region" description="Helical" evidence="19">
    <location>
        <begin position="33"/>
        <end position="59"/>
    </location>
</feature>
<evidence type="ECO:0000256" key="10">
    <source>
        <dbReference type="ARBA" id="ARBA00022692"/>
    </source>
</evidence>
<evidence type="ECO:0000256" key="11">
    <source>
        <dbReference type="ARBA" id="ARBA00022842"/>
    </source>
</evidence>
<evidence type="ECO:0000256" key="14">
    <source>
        <dbReference type="ARBA" id="ARBA00025228"/>
    </source>
</evidence>
<evidence type="ECO:0000256" key="13">
    <source>
        <dbReference type="ARBA" id="ARBA00023136"/>
    </source>
</evidence>
<comment type="function">
    <text evidence="14 19">Joins adenosylcobinamide-GDP and alpha-ribazole to generate adenosylcobalamin (Ado-cobalamin). Also synthesizes adenosylcobalamin 5'-phosphate from adenosylcobinamide-GDP and alpha-ribazole 5'-phosphate.</text>
</comment>
<evidence type="ECO:0000256" key="9">
    <source>
        <dbReference type="ARBA" id="ARBA00022679"/>
    </source>
</evidence>
<gene>
    <name evidence="19" type="primary">cobS</name>
    <name evidence="20" type="ORF">SAMN05660742_103180</name>
</gene>
<evidence type="ECO:0000256" key="5">
    <source>
        <dbReference type="ARBA" id="ARBA00013200"/>
    </source>
</evidence>
<keyword evidence="13 19" id="KW-0472">Membrane</keyword>
<organism evidence="20 21">
    <name type="scientific">Propionispira arboris</name>
    <dbReference type="NCBI Taxonomy" id="84035"/>
    <lineage>
        <taxon>Bacteria</taxon>
        <taxon>Bacillati</taxon>
        <taxon>Bacillota</taxon>
        <taxon>Negativicutes</taxon>
        <taxon>Selenomonadales</taxon>
        <taxon>Selenomonadaceae</taxon>
        <taxon>Propionispira</taxon>
    </lineage>
</organism>
<feature type="transmembrane region" description="Helical" evidence="19">
    <location>
        <begin position="230"/>
        <end position="250"/>
    </location>
</feature>
<evidence type="ECO:0000256" key="18">
    <source>
        <dbReference type="ARBA" id="ARBA00049504"/>
    </source>
</evidence>
<evidence type="ECO:0000256" key="7">
    <source>
        <dbReference type="ARBA" id="ARBA00022475"/>
    </source>
</evidence>
<evidence type="ECO:0000256" key="15">
    <source>
        <dbReference type="ARBA" id="ARBA00032605"/>
    </source>
</evidence>
<evidence type="ECO:0000256" key="8">
    <source>
        <dbReference type="ARBA" id="ARBA00022573"/>
    </source>
</evidence>
<evidence type="ECO:0000256" key="2">
    <source>
        <dbReference type="ARBA" id="ARBA00004651"/>
    </source>
</evidence>
<dbReference type="Proteomes" id="UP000199662">
    <property type="component" value="Unassembled WGS sequence"/>
</dbReference>
<keyword evidence="12 19" id="KW-1133">Transmembrane helix</keyword>
<protein>
    <recommendedName>
        <fullName evidence="6 19">Adenosylcobinamide-GDP ribazoletransferase</fullName>
        <ecNumber evidence="5 19">2.7.8.26</ecNumber>
    </recommendedName>
    <alternativeName>
        <fullName evidence="16 19">Cobalamin synthase</fullName>
    </alternativeName>
    <alternativeName>
        <fullName evidence="15 19">Cobalamin-5'-phosphate synthase</fullName>
    </alternativeName>
</protein>
<comment type="catalytic activity">
    <reaction evidence="17 19">
        <text>alpha-ribazole + adenosylcob(III)inamide-GDP = adenosylcob(III)alamin + GMP + H(+)</text>
        <dbReference type="Rhea" id="RHEA:16049"/>
        <dbReference type="ChEBI" id="CHEBI:10329"/>
        <dbReference type="ChEBI" id="CHEBI:15378"/>
        <dbReference type="ChEBI" id="CHEBI:18408"/>
        <dbReference type="ChEBI" id="CHEBI:58115"/>
        <dbReference type="ChEBI" id="CHEBI:60487"/>
        <dbReference type="EC" id="2.7.8.26"/>
    </reaction>
</comment>
<feature type="transmembrane region" description="Helical" evidence="19">
    <location>
        <begin position="65"/>
        <end position="86"/>
    </location>
</feature>
<dbReference type="GO" id="GO:0051073">
    <property type="term" value="F:adenosylcobinamide-GDP ribazoletransferase activity"/>
    <property type="evidence" value="ECO:0007669"/>
    <property type="project" value="UniProtKB-UniRule"/>
</dbReference>
<keyword evidence="11 19" id="KW-0460">Magnesium</keyword>
<comment type="catalytic activity">
    <reaction evidence="18 19">
        <text>alpha-ribazole 5'-phosphate + adenosylcob(III)inamide-GDP = adenosylcob(III)alamin 5'-phosphate + GMP + H(+)</text>
        <dbReference type="Rhea" id="RHEA:23560"/>
        <dbReference type="ChEBI" id="CHEBI:15378"/>
        <dbReference type="ChEBI" id="CHEBI:57918"/>
        <dbReference type="ChEBI" id="CHEBI:58115"/>
        <dbReference type="ChEBI" id="CHEBI:60487"/>
        <dbReference type="ChEBI" id="CHEBI:60493"/>
        <dbReference type="EC" id="2.7.8.26"/>
    </reaction>
</comment>
<keyword evidence="9 19" id="KW-0808">Transferase</keyword>
<evidence type="ECO:0000313" key="21">
    <source>
        <dbReference type="Proteomes" id="UP000199662"/>
    </source>
</evidence>
<dbReference type="GO" id="GO:0005886">
    <property type="term" value="C:plasma membrane"/>
    <property type="evidence" value="ECO:0007669"/>
    <property type="project" value="UniProtKB-SubCell"/>
</dbReference>
<evidence type="ECO:0000256" key="12">
    <source>
        <dbReference type="ARBA" id="ARBA00022989"/>
    </source>
</evidence>
<dbReference type="HAMAP" id="MF_00719">
    <property type="entry name" value="CobS"/>
    <property type="match status" value="1"/>
</dbReference>
<feature type="transmembrane region" description="Helical" evidence="19">
    <location>
        <begin position="183"/>
        <end position="215"/>
    </location>
</feature>
<dbReference type="EC" id="2.7.8.26" evidence="5 19"/>
<dbReference type="Pfam" id="PF02654">
    <property type="entry name" value="CobS"/>
    <property type="match status" value="1"/>
</dbReference>
<proteinExistence type="inferred from homology"/>
<comment type="subcellular location">
    <subcellularLocation>
        <location evidence="2 19">Cell membrane</location>
        <topology evidence="2 19">Multi-pass membrane protein</topology>
    </subcellularLocation>
</comment>
<keyword evidence="7 19" id="KW-1003">Cell membrane</keyword>
<evidence type="ECO:0000256" key="3">
    <source>
        <dbReference type="ARBA" id="ARBA00004663"/>
    </source>
</evidence>
<dbReference type="AlphaFoldDB" id="A0A1H6W112"/>
<keyword evidence="8 19" id="KW-0169">Cobalamin biosynthesis</keyword>
<evidence type="ECO:0000256" key="16">
    <source>
        <dbReference type="ARBA" id="ARBA00032853"/>
    </source>
</evidence>
<dbReference type="GO" id="GO:0008818">
    <property type="term" value="F:cobalamin 5'-phosphate synthase activity"/>
    <property type="evidence" value="ECO:0007669"/>
    <property type="project" value="UniProtKB-UniRule"/>
</dbReference>
<dbReference type="PANTHER" id="PTHR34148:SF1">
    <property type="entry name" value="ADENOSYLCOBINAMIDE-GDP RIBAZOLETRANSFERASE"/>
    <property type="match status" value="1"/>
</dbReference>
<accession>A0A1H6W112</accession>
<dbReference type="NCBIfam" id="TIGR00317">
    <property type="entry name" value="cobS"/>
    <property type="match status" value="1"/>
</dbReference>
<reference evidence="20 21" key="1">
    <citation type="submission" date="2016-10" db="EMBL/GenBank/DDBJ databases">
        <authorList>
            <person name="de Groot N.N."/>
        </authorList>
    </citation>
    <scope>NUCLEOTIDE SEQUENCE [LARGE SCALE GENOMIC DNA]</scope>
    <source>
        <strain evidence="20 21">DSM 2179</strain>
    </source>
</reference>
<evidence type="ECO:0000313" key="20">
    <source>
        <dbReference type="EMBL" id="SEJ10629.1"/>
    </source>
</evidence>
<name>A0A1H6W112_9FIRM</name>